<evidence type="ECO:0000256" key="4">
    <source>
        <dbReference type="SAM" id="MobiDB-lite"/>
    </source>
</evidence>
<evidence type="ECO:0000256" key="2">
    <source>
        <dbReference type="ARBA" id="ARBA00023163"/>
    </source>
</evidence>
<dbReference type="PROSITE" id="PS51843">
    <property type="entry name" value="NR_LBD"/>
    <property type="match status" value="1"/>
</dbReference>
<reference evidence="6 7" key="1">
    <citation type="submission" date="2024-04" db="EMBL/GenBank/DDBJ databases">
        <authorList>
            <consortium name="Genoscope - CEA"/>
            <person name="William W."/>
        </authorList>
    </citation>
    <scope>NUCLEOTIDE SEQUENCE [LARGE SCALE GENOMIC DNA]</scope>
</reference>
<dbReference type="Proteomes" id="UP001497497">
    <property type="component" value="Unassembled WGS sequence"/>
</dbReference>
<gene>
    <name evidence="6" type="ORF">GSLYS_00020139001</name>
</gene>
<dbReference type="FunFam" id="1.10.565.10:FF:000022">
    <property type="entry name" value="Nuclear receptor subfamily 2 group E member 3"/>
    <property type="match status" value="1"/>
</dbReference>
<proteinExistence type="predicted"/>
<evidence type="ECO:0000256" key="1">
    <source>
        <dbReference type="ARBA" id="ARBA00023015"/>
    </source>
</evidence>
<evidence type="ECO:0000259" key="5">
    <source>
        <dbReference type="PROSITE" id="PS51843"/>
    </source>
</evidence>
<accession>A0AAV2IM92</accession>
<evidence type="ECO:0000313" key="6">
    <source>
        <dbReference type="EMBL" id="CAL1546762.1"/>
    </source>
</evidence>
<evidence type="ECO:0000256" key="3">
    <source>
        <dbReference type="ARBA" id="ARBA00023170"/>
    </source>
</evidence>
<dbReference type="AlphaFoldDB" id="A0AAV2IM92"/>
<sequence>MGMNKDAVQNERQPRNTAQVREDQIEHELEHPLVPSSATVSATHPAFSPGAGHRFMASLMTGDSGNGKMDQEEPGDENIDVTSVESEPHHAPSHHPPQHPGLLYTESAIYPPGHETLYECSARLLFMAVKWAKNLPSFANLPFRDQVILLEEAWSELFLLCAIQWSMPMEACPLFVIPDHMPLMTNSKVSPFSDMRILQDVMTRFKSVQVDPAEFACLKAIVLFKSDTRSLKDPHQVESLQDQAQVMLGQHIRGQHPTQPFRFGRLLLVLPTLRYVPSDRIERLFFGRTIGNTPMEKLLCDMFKS</sequence>
<keyword evidence="7" id="KW-1185">Reference proteome</keyword>
<feature type="compositionally biased region" description="Basic and acidic residues" evidence="4">
    <location>
        <begin position="8"/>
        <end position="31"/>
    </location>
</feature>
<feature type="region of interest" description="Disordered" evidence="4">
    <location>
        <begin position="1"/>
        <end position="99"/>
    </location>
</feature>
<dbReference type="InterPro" id="IPR050274">
    <property type="entry name" value="Nuclear_hormone_rcpt_NR2"/>
</dbReference>
<protein>
    <recommendedName>
        <fullName evidence="5">NR LBD domain-containing protein</fullName>
    </recommendedName>
</protein>
<keyword evidence="2" id="KW-0804">Transcription</keyword>
<dbReference type="Gene3D" id="1.10.565.10">
    <property type="entry name" value="Retinoid X Receptor"/>
    <property type="match status" value="1"/>
</dbReference>
<feature type="domain" description="NR LBD" evidence="5">
    <location>
        <begin position="77"/>
        <end position="305"/>
    </location>
</feature>
<dbReference type="PRINTS" id="PR00398">
    <property type="entry name" value="STRDHORMONER"/>
</dbReference>
<keyword evidence="1" id="KW-0805">Transcription regulation</keyword>
<dbReference type="PANTHER" id="PTHR24083">
    <property type="entry name" value="NUCLEAR HORMONE RECEPTOR"/>
    <property type="match status" value="1"/>
</dbReference>
<keyword evidence="3" id="KW-0675">Receptor</keyword>
<dbReference type="EMBL" id="CAXITT010000852">
    <property type="protein sequence ID" value="CAL1546762.1"/>
    <property type="molecule type" value="Genomic_DNA"/>
</dbReference>
<dbReference type="InterPro" id="IPR035500">
    <property type="entry name" value="NHR-like_dom_sf"/>
</dbReference>
<dbReference type="Pfam" id="PF00104">
    <property type="entry name" value="Hormone_recep"/>
    <property type="match status" value="1"/>
</dbReference>
<organism evidence="6 7">
    <name type="scientific">Lymnaea stagnalis</name>
    <name type="common">Great pond snail</name>
    <name type="synonym">Helix stagnalis</name>
    <dbReference type="NCBI Taxonomy" id="6523"/>
    <lineage>
        <taxon>Eukaryota</taxon>
        <taxon>Metazoa</taxon>
        <taxon>Spiralia</taxon>
        <taxon>Lophotrochozoa</taxon>
        <taxon>Mollusca</taxon>
        <taxon>Gastropoda</taxon>
        <taxon>Heterobranchia</taxon>
        <taxon>Euthyneura</taxon>
        <taxon>Panpulmonata</taxon>
        <taxon>Hygrophila</taxon>
        <taxon>Lymnaeoidea</taxon>
        <taxon>Lymnaeidae</taxon>
        <taxon>Lymnaea</taxon>
    </lineage>
</organism>
<name>A0AAV2IM92_LYMST</name>
<evidence type="ECO:0000313" key="7">
    <source>
        <dbReference type="Proteomes" id="UP001497497"/>
    </source>
</evidence>
<dbReference type="SUPFAM" id="SSF48508">
    <property type="entry name" value="Nuclear receptor ligand-binding domain"/>
    <property type="match status" value="1"/>
</dbReference>
<dbReference type="CDD" id="cd06950">
    <property type="entry name" value="NR_LBD_Tlx_PNR_like"/>
    <property type="match status" value="1"/>
</dbReference>
<comment type="caution">
    <text evidence="6">The sequence shown here is derived from an EMBL/GenBank/DDBJ whole genome shotgun (WGS) entry which is preliminary data.</text>
</comment>
<dbReference type="SMART" id="SM00430">
    <property type="entry name" value="HOLI"/>
    <property type="match status" value="1"/>
</dbReference>
<dbReference type="InterPro" id="IPR000536">
    <property type="entry name" value="Nucl_hrmn_rcpt_lig-bd"/>
</dbReference>
<dbReference type="InterPro" id="IPR001723">
    <property type="entry name" value="Nuclear_hrmn_rcpt"/>
</dbReference>